<evidence type="ECO:0000313" key="1">
    <source>
        <dbReference type="EMBL" id="SFW52016.1"/>
    </source>
</evidence>
<protein>
    <submittedName>
        <fullName evidence="1">Uncharacterized protein</fullName>
    </submittedName>
</protein>
<sequence>MKLMFIVCFILTKGLSAESPLLPHDIRERYTMAPFDKNVCLETLDILSNIPDNNLALAYLGAFQIIRAKHFFNPFKKLKTFSEGKNNLEEAVRRAPDIVEIRFIRMSVQQEIPGILQYKSDIAADKEFILSYFHRISDPELRHFIISYMENAALLTREEKNTMVP</sequence>
<dbReference type="Proteomes" id="UP000182248">
    <property type="component" value="Unassembled WGS sequence"/>
</dbReference>
<dbReference type="STRING" id="1150368.SAMN02927921_02098"/>
<organism evidence="1 2">
    <name type="scientific">Sinomicrobium oceani</name>
    <dbReference type="NCBI Taxonomy" id="1150368"/>
    <lineage>
        <taxon>Bacteria</taxon>
        <taxon>Pseudomonadati</taxon>
        <taxon>Bacteroidota</taxon>
        <taxon>Flavobacteriia</taxon>
        <taxon>Flavobacteriales</taxon>
        <taxon>Flavobacteriaceae</taxon>
        <taxon>Sinomicrobium</taxon>
    </lineage>
</organism>
<proteinExistence type="predicted"/>
<dbReference type="EMBL" id="FPJE01000010">
    <property type="protein sequence ID" value="SFW52016.1"/>
    <property type="molecule type" value="Genomic_DNA"/>
</dbReference>
<reference evidence="1 2" key="1">
    <citation type="submission" date="2016-11" db="EMBL/GenBank/DDBJ databases">
        <authorList>
            <person name="Jaros S."/>
            <person name="Januszkiewicz K."/>
            <person name="Wedrychowicz H."/>
        </authorList>
    </citation>
    <scope>NUCLEOTIDE SEQUENCE [LARGE SCALE GENOMIC DNA]</scope>
    <source>
        <strain evidence="1 2">CGMCC 1.12145</strain>
    </source>
</reference>
<gene>
    <name evidence="1" type="ORF">SAMN02927921_02098</name>
</gene>
<evidence type="ECO:0000313" key="2">
    <source>
        <dbReference type="Proteomes" id="UP000182248"/>
    </source>
</evidence>
<dbReference type="AlphaFoldDB" id="A0A1K1PWI6"/>
<name>A0A1K1PWI6_9FLAO</name>
<accession>A0A1K1PWI6</accession>
<keyword evidence="2" id="KW-1185">Reference proteome</keyword>
<dbReference type="OrthoDB" id="663842at2"/>
<dbReference type="RefSeq" id="WP_072317318.1">
    <property type="nucleotide sequence ID" value="NZ_FPJE01000010.1"/>
</dbReference>